<protein>
    <submittedName>
        <fullName evidence="1">Uncharacterized protein</fullName>
    </submittedName>
</protein>
<evidence type="ECO:0000313" key="1">
    <source>
        <dbReference type="EMBL" id="KAA0891737.1"/>
    </source>
</evidence>
<reference evidence="1 2" key="1">
    <citation type="submission" date="2019-04" db="EMBL/GenBank/DDBJ databases">
        <title>Geobacter ruber sp. nov., ferric-reducing bacteria isolated from paddy soil.</title>
        <authorList>
            <person name="Xu Z."/>
            <person name="Masuda Y."/>
            <person name="Itoh H."/>
            <person name="Senoo K."/>
        </authorList>
    </citation>
    <scope>NUCLEOTIDE SEQUENCE [LARGE SCALE GENOMIC DNA]</scope>
    <source>
        <strain evidence="1 2">Red88</strain>
    </source>
</reference>
<dbReference type="Proteomes" id="UP000324298">
    <property type="component" value="Unassembled WGS sequence"/>
</dbReference>
<dbReference type="OrthoDB" id="5397985at2"/>
<comment type="caution">
    <text evidence="1">The sequence shown here is derived from an EMBL/GenBank/DDBJ whole genome shotgun (WGS) entry which is preliminary data.</text>
</comment>
<sequence length="36" mass="4160">MNIRKKFLDYEYEEVLDGRTRELIRVGCAIAVGCPT</sequence>
<gene>
    <name evidence="1" type="ORF">ET418_09870</name>
</gene>
<name>A0A5A9XF04_9BACT</name>
<dbReference type="EMBL" id="SRSD01000005">
    <property type="protein sequence ID" value="KAA0891737.1"/>
    <property type="molecule type" value="Genomic_DNA"/>
</dbReference>
<dbReference type="AlphaFoldDB" id="A0A5A9XF04"/>
<proteinExistence type="predicted"/>
<keyword evidence="2" id="KW-1185">Reference proteome</keyword>
<organism evidence="1 2">
    <name type="scientific">Oryzomonas rubra</name>
    <dbReference type="NCBI Taxonomy" id="2509454"/>
    <lineage>
        <taxon>Bacteria</taxon>
        <taxon>Pseudomonadati</taxon>
        <taxon>Thermodesulfobacteriota</taxon>
        <taxon>Desulfuromonadia</taxon>
        <taxon>Geobacterales</taxon>
        <taxon>Geobacteraceae</taxon>
        <taxon>Oryzomonas</taxon>
    </lineage>
</organism>
<accession>A0A5A9XF04</accession>
<evidence type="ECO:0000313" key="2">
    <source>
        <dbReference type="Proteomes" id="UP000324298"/>
    </source>
</evidence>